<dbReference type="AlphaFoldDB" id="A0A9N9IRN2"/>
<dbReference type="EMBL" id="CAJVQA010017109">
    <property type="protein sequence ID" value="CAG8746970.1"/>
    <property type="molecule type" value="Genomic_DNA"/>
</dbReference>
<feature type="non-terminal residue" evidence="1">
    <location>
        <position position="1"/>
    </location>
</feature>
<reference evidence="1" key="1">
    <citation type="submission" date="2021-06" db="EMBL/GenBank/DDBJ databases">
        <authorList>
            <person name="Kallberg Y."/>
            <person name="Tangrot J."/>
            <person name="Rosling A."/>
        </authorList>
    </citation>
    <scope>NUCLEOTIDE SEQUENCE</scope>
    <source>
        <strain evidence="1">FL966</strain>
    </source>
</reference>
<accession>A0A9N9IRN2</accession>
<protein>
    <submittedName>
        <fullName evidence="1">15314_t:CDS:1</fullName>
    </submittedName>
</protein>
<name>A0A9N9IRN2_9GLOM</name>
<evidence type="ECO:0000313" key="2">
    <source>
        <dbReference type="Proteomes" id="UP000789759"/>
    </source>
</evidence>
<evidence type="ECO:0000313" key="1">
    <source>
        <dbReference type="EMBL" id="CAG8746970.1"/>
    </source>
</evidence>
<gene>
    <name evidence="1" type="ORF">CPELLU_LOCUS14447</name>
</gene>
<comment type="caution">
    <text evidence="1">The sequence shown here is derived from an EMBL/GenBank/DDBJ whole genome shotgun (WGS) entry which is preliminary data.</text>
</comment>
<keyword evidence="2" id="KW-1185">Reference proteome</keyword>
<organism evidence="1 2">
    <name type="scientific">Cetraspora pellucida</name>
    <dbReference type="NCBI Taxonomy" id="1433469"/>
    <lineage>
        <taxon>Eukaryota</taxon>
        <taxon>Fungi</taxon>
        <taxon>Fungi incertae sedis</taxon>
        <taxon>Mucoromycota</taxon>
        <taxon>Glomeromycotina</taxon>
        <taxon>Glomeromycetes</taxon>
        <taxon>Diversisporales</taxon>
        <taxon>Gigasporaceae</taxon>
        <taxon>Cetraspora</taxon>
    </lineage>
</organism>
<dbReference type="Proteomes" id="UP000789759">
    <property type="component" value="Unassembled WGS sequence"/>
</dbReference>
<sequence>MNLEQSLTLNDTVLNVDIKNNHDTTFDSFNINNDFNNNNNKALDSDFNDILGRSLSNILDKDFNNNYILHEITPVSNNSATLTVDQTFAEWCDVKQYVNAYAIKQGFATRLNHTEKNLSFLTRAEITKVKYHVKSVNLKHNHPIDTAAVVFDSGH</sequence>
<dbReference type="OrthoDB" id="8191639at2759"/>
<proteinExistence type="predicted"/>